<sequence length="726" mass="77697">MKQLGYLSIIVLCFSSSIAFSQTKEEIVKIQDSTDVDKLIEYSRRFKARDEEKRKKAQALAQQKGWALYKVDDKGRKLHLQGVDSKGEPIYEQPLDTEDIISVRADKLYSGGGLGLSVHGESMTAGVWEYDPIRVSHQAFQSRAIQIDGPAFNPATNSTLAYAHGTGVSGQVIAWEGGTNNTSPWIAPPPTNMLYGRAKGAAPKANVHAYTPTGDLSEVATAASQGLLVSNHSYVVGGYGSYYNVAGWDSVMYSAPYYISVFAGGNAGGPVDKLNNGGVVKNGLSVANTRDVLNYTGPSSVIINSGGSEPSSYGPADDGRVKPDISAPGSTTRIVATRSDTDYTNGAGTSFAAPTVTGIVLLLQQHYNNVNQHFMRSSTVRALMLHTASEAGANPGPDIAFGWGLLNAEKAANAITDNGGKSFISEDQLASSGSYSREFVASGTEPLVATVCWIDPAGTNRVDNDPSAVLVNDLDLRLTANGTTYYPWKLDWSNGKISAQGPALQGDNDRDNVEKIEVVNPTPGQTYTLTINHKGSLVSGSQKFSLIVTGLEECVADRTILSPVNSNSSDRQQASSTITAQNVVNSGAEAIYHAEDEVLLKDGFFAATGSAVRIYLEGCTTNYTLRTAAVERPVVTYMLPATQEVTEELPENAVYPNPSTGLFRVKLTGLPSGKVEVVSSEGRELFGKLFKDQPEMEVDVKNSKPGIYILRVVSDQKVLTKKIVIK</sequence>
<dbReference type="EMBL" id="CP159289">
    <property type="protein sequence ID" value="XCH26660.1"/>
    <property type="molecule type" value="Genomic_DNA"/>
</dbReference>
<dbReference type="PANTHER" id="PTHR43806">
    <property type="entry name" value="PEPTIDASE S8"/>
    <property type="match status" value="1"/>
</dbReference>
<keyword evidence="4" id="KW-0720">Serine protease</keyword>
<dbReference type="PROSITE" id="PS51892">
    <property type="entry name" value="SUBTILASE"/>
    <property type="match status" value="1"/>
</dbReference>
<feature type="region of interest" description="Disordered" evidence="6">
    <location>
        <begin position="304"/>
        <end position="328"/>
    </location>
</feature>
<evidence type="ECO:0000256" key="1">
    <source>
        <dbReference type="ARBA" id="ARBA00011073"/>
    </source>
</evidence>
<dbReference type="InterPro" id="IPR008979">
    <property type="entry name" value="Galactose-bd-like_sf"/>
</dbReference>
<protein>
    <submittedName>
        <fullName evidence="10">S8 family peptidase</fullName>
        <ecNumber evidence="10">3.4.-.-</ecNumber>
    </submittedName>
</protein>
<evidence type="ECO:0000259" key="9">
    <source>
        <dbReference type="Pfam" id="PF18962"/>
    </source>
</evidence>
<dbReference type="InterPro" id="IPR055015">
    <property type="entry name" value="GCX_COOH"/>
</dbReference>
<comment type="similarity">
    <text evidence="1 5">Belongs to the peptidase S8 family.</text>
</comment>
<evidence type="ECO:0000256" key="5">
    <source>
        <dbReference type="PROSITE-ProRule" id="PRU01240"/>
    </source>
</evidence>
<reference evidence="10" key="1">
    <citation type="submission" date="2024-06" db="EMBL/GenBank/DDBJ databases">
        <title>Sequencing and assembly of the genome of Dyadobacter sp. strain 676, a symbiont of Cyamopsis tetragonoloba.</title>
        <authorList>
            <person name="Guro P."/>
            <person name="Sazanova A."/>
            <person name="Kuznetsova I."/>
            <person name="Belimov A."/>
            <person name="Safronova V."/>
        </authorList>
    </citation>
    <scope>NUCLEOTIDE SEQUENCE</scope>
    <source>
        <strain evidence="10">676</strain>
    </source>
</reference>
<feature type="domain" description="Peptidase S8/S53" evidence="8">
    <location>
        <begin position="158"/>
        <end position="404"/>
    </location>
</feature>
<evidence type="ECO:0000259" key="8">
    <source>
        <dbReference type="Pfam" id="PF00082"/>
    </source>
</evidence>
<dbReference type="Pfam" id="PF18962">
    <property type="entry name" value="Por_Secre_tail"/>
    <property type="match status" value="1"/>
</dbReference>
<accession>A0AAU8FRP2</accession>
<keyword evidence="2" id="KW-0645">Protease</keyword>
<feature type="chain" id="PRO_5043403549" evidence="7">
    <location>
        <begin position="22"/>
        <end position="726"/>
    </location>
</feature>
<dbReference type="NCBIfam" id="TIGR04183">
    <property type="entry name" value="Por_Secre_tail"/>
    <property type="match status" value="1"/>
</dbReference>
<dbReference type="InterPro" id="IPR023828">
    <property type="entry name" value="Peptidase_S8_Ser-AS"/>
</dbReference>
<dbReference type="GO" id="GO:0005615">
    <property type="term" value="C:extracellular space"/>
    <property type="evidence" value="ECO:0007669"/>
    <property type="project" value="TreeGrafter"/>
</dbReference>
<dbReference type="SUPFAM" id="SSF49785">
    <property type="entry name" value="Galactose-binding domain-like"/>
    <property type="match status" value="1"/>
</dbReference>
<evidence type="ECO:0000313" key="10">
    <source>
        <dbReference type="EMBL" id="XCH26660.1"/>
    </source>
</evidence>
<organism evidence="10">
    <name type="scientific">Dyadobacter sp. 676</name>
    <dbReference type="NCBI Taxonomy" id="3088362"/>
    <lineage>
        <taxon>Bacteria</taxon>
        <taxon>Pseudomonadati</taxon>
        <taxon>Bacteroidota</taxon>
        <taxon>Cytophagia</taxon>
        <taxon>Cytophagales</taxon>
        <taxon>Spirosomataceae</taxon>
        <taxon>Dyadobacter</taxon>
    </lineage>
</organism>
<dbReference type="InterPro" id="IPR036852">
    <property type="entry name" value="Peptidase_S8/S53_dom_sf"/>
</dbReference>
<dbReference type="InterPro" id="IPR050131">
    <property type="entry name" value="Peptidase_S8_subtilisin-like"/>
</dbReference>
<dbReference type="AlphaFoldDB" id="A0AAU8FRP2"/>
<evidence type="ECO:0000256" key="6">
    <source>
        <dbReference type="SAM" id="MobiDB-lite"/>
    </source>
</evidence>
<dbReference type="InterPro" id="IPR026444">
    <property type="entry name" value="Secre_tail"/>
</dbReference>
<dbReference type="GO" id="GO:0004252">
    <property type="term" value="F:serine-type endopeptidase activity"/>
    <property type="evidence" value="ECO:0007669"/>
    <property type="project" value="InterPro"/>
</dbReference>
<proteinExistence type="inferred from homology"/>
<dbReference type="PROSITE" id="PS00138">
    <property type="entry name" value="SUBTILASE_SER"/>
    <property type="match status" value="1"/>
</dbReference>
<feature type="domain" description="Secretion system C-terminal sorting" evidence="9">
    <location>
        <begin position="654"/>
        <end position="725"/>
    </location>
</feature>
<dbReference type="InterPro" id="IPR000209">
    <property type="entry name" value="Peptidase_S8/S53_dom"/>
</dbReference>
<evidence type="ECO:0000256" key="4">
    <source>
        <dbReference type="ARBA" id="ARBA00022825"/>
    </source>
</evidence>
<evidence type="ECO:0000256" key="7">
    <source>
        <dbReference type="SAM" id="SignalP"/>
    </source>
</evidence>
<feature type="signal peptide" evidence="7">
    <location>
        <begin position="1"/>
        <end position="21"/>
    </location>
</feature>
<dbReference type="RefSeq" id="WP_353721943.1">
    <property type="nucleotide sequence ID" value="NZ_CP159289.1"/>
</dbReference>
<dbReference type="Gene3D" id="2.60.120.380">
    <property type="match status" value="1"/>
</dbReference>
<evidence type="ECO:0000256" key="3">
    <source>
        <dbReference type="ARBA" id="ARBA00022801"/>
    </source>
</evidence>
<gene>
    <name evidence="10" type="ORF">ABV298_09785</name>
</gene>
<dbReference type="SUPFAM" id="SSF52743">
    <property type="entry name" value="Subtilisin-like"/>
    <property type="match status" value="1"/>
</dbReference>
<name>A0AAU8FRP2_9BACT</name>
<dbReference type="GO" id="GO:0006508">
    <property type="term" value="P:proteolysis"/>
    <property type="evidence" value="ECO:0007669"/>
    <property type="project" value="UniProtKB-KW"/>
</dbReference>
<dbReference type="PANTHER" id="PTHR43806:SF11">
    <property type="entry name" value="CEREVISIN-RELATED"/>
    <property type="match status" value="1"/>
</dbReference>
<keyword evidence="3 10" id="KW-0378">Hydrolase</keyword>
<dbReference type="EC" id="3.4.-.-" evidence="10"/>
<dbReference type="Pfam" id="PF00082">
    <property type="entry name" value="Peptidase_S8"/>
    <property type="match status" value="1"/>
</dbReference>
<dbReference type="NCBIfam" id="NF045639">
    <property type="entry name" value="GCX_COOH"/>
    <property type="match status" value="1"/>
</dbReference>
<evidence type="ECO:0000256" key="2">
    <source>
        <dbReference type="ARBA" id="ARBA00022670"/>
    </source>
</evidence>
<keyword evidence="7" id="KW-0732">Signal</keyword>
<dbReference type="Gene3D" id="3.40.50.200">
    <property type="entry name" value="Peptidase S8/S53 domain"/>
    <property type="match status" value="1"/>
</dbReference>
<comment type="caution">
    <text evidence="5">Lacks conserved residue(s) required for the propagation of feature annotation.</text>
</comment>